<dbReference type="PROSITE" id="PS50943">
    <property type="entry name" value="HTH_CROC1"/>
    <property type="match status" value="1"/>
</dbReference>
<keyword evidence="10" id="KW-1185">Reference proteome</keyword>
<name>A0A938XVE7_9FIRM</name>
<comment type="similarity">
    <text evidence="1 7">Belongs to the sigma-70 factor family.</text>
</comment>
<proteinExistence type="inferred from homology"/>
<gene>
    <name evidence="9" type="ORF">JOC47_002420</name>
</gene>
<dbReference type="InterPro" id="IPR007627">
    <property type="entry name" value="RNA_pol_sigma70_r2"/>
</dbReference>
<evidence type="ECO:0000313" key="10">
    <source>
        <dbReference type="Proteomes" id="UP000774000"/>
    </source>
</evidence>
<dbReference type="InterPro" id="IPR007624">
    <property type="entry name" value="RNA_pol_sigma70_r3"/>
</dbReference>
<dbReference type="PROSITE" id="PS00715">
    <property type="entry name" value="SIGMA70_1"/>
    <property type="match status" value="1"/>
</dbReference>
<dbReference type="CDD" id="cd06171">
    <property type="entry name" value="Sigma70_r4"/>
    <property type="match status" value="1"/>
</dbReference>
<sequence length="280" mass="32320">MILIENNGKEVLVMNRVELSGLNTNDLNVLSHQEMKKLFHEMKQGSIEARTKLIQGNLKLVLSVLKKFRNRDYAADDLFQVGCIGLIKAIDNFDTNVGVRFSTYAVPMIVGEIKRYLRDDQDIKVSRSLRKIAYEALQMKKEWQKRKYSEPSLKEIAEKLDITKERLVYALDATKTPVSLFKSVFKEEGDSLFLLEQLSGSDSTEELINSLSLEEALEKLNSREEIIIRMRFYEGLTQSEIADKIGISQAQVSRLQSKILNKLNDFIQVKRERRIKNEKN</sequence>
<dbReference type="EMBL" id="JAFBDQ010000014">
    <property type="protein sequence ID" value="MBM7557554.1"/>
    <property type="molecule type" value="Genomic_DNA"/>
</dbReference>
<accession>A0A938XVE7</accession>
<dbReference type="PIRSF" id="PIRSF000770">
    <property type="entry name" value="RNA_pol_sigma-SigE/K"/>
    <property type="match status" value="1"/>
</dbReference>
<dbReference type="NCBIfam" id="TIGR02980">
    <property type="entry name" value="SigBFG"/>
    <property type="match status" value="1"/>
</dbReference>
<evidence type="ECO:0000313" key="9">
    <source>
        <dbReference type="EMBL" id="MBM7557554.1"/>
    </source>
</evidence>
<dbReference type="InterPro" id="IPR007630">
    <property type="entry name" value="RNA_pol_sigma70_r4"/>
</dbReference>
<dbReference type="GO" id="GO:0030435">
    <property type="term" value="P:sporulation resulting in formation of a cellular spore"/>
    <property type="evidence" value="ECO:0007669"/>
    <property type="project" value="UniProtKB-KW"/>
</dbReference>
<keyword evidence="2" id="KW-0749">Sporulation</keyword>
<dbReference type="GO" id="GO:0003677">
    <property type="term" value="F:DNA binding"/>
    <property type="evidence" value="ECO:0007669"/>
    <property type="project" value="UniProtKB-KW"/>
</dbReference>
<dbReference type="Pfam" id="PF04539">
    <property type="entry name" value="Sigma70_r3"/>
    <property type="match status" value="1"/>
</dbReference>
<dbReference type="GO" id="GO:0006352">
    <property type="term" value="P:DNA-templated transcription initiation"/>
    <property type="evidence" value="ECO:0007669"/>
    <property type="project" value="InterPro"/>
</dbReference>
<evidence type="ECO:0000256" key="1">
    <source>
        <dbReference type="ARBA" id="ARBA00007788"/>
    </source>
</evidence>
<dbReference type="Proteomes" id="UP000774000">
    <property type="component" value="Unassembled WGS sequence"/>
</dbReference>
<dbReference type="AlphaFoldDB" id="A0A938XVE7"/>
<comment type="caution">
    <text evidence="9">The sequence shown here is derived from an EMBL/GenBank/DDBJ whole genome shotgun (WGS) entry which is preliminary data.</text>
</comment>
<feature type="domain" description="HTH cro/C1-type" evidence="8">
    <location>
        <begin position="227"/>
        <end position="255"/>
    </location>
</feature>
<dbReference type="NCBIfam" id="TIGR02937">
    <property type="entry name" value="sigma70-ECF"/>
    <property type="match status" value="1"/>
</dbReference>
<reference evidence="9" key="1">
    <citation type="submission" date="2021-01" db="EMBL/GenBank/DDBJ databases">
        <title>Genomic Encyclopedia of Type Strains, Phase IV (KMG-IV): sequencing the most valuable type-strain genomes for metagenomic binning, comparative biology and taxonomic classification.</title>
        <authorList>
            <person name="Goeker M."/>
        </authorList>
    </citation>
    <scope>NUCLEOTIDE SEQUENCE</scope>
    <source>
        <strain evidence="9">DSM 23230</strain>
    </source>
</reference>
<dbReference type="InterPro" id="IPR013324">
    <property type="entry name" value="RNA_pol_sigma_r3/r4-like"/>
</dbReference>
<evidence type="ECO:0000256" key="3">
    <source>
        <dbReference type="ARBA" id="ARBA00023015"/>
    </source>
</evidence>
<dbReference type="InterPro" id="IPR000943">
    <property type="entry name" value="RNA_pol_sigma70"/>
</dbReference>
<organism evidence="9 10">
    <name type="scientific">Halanaerobacter jeridensis</name>
    <dbReference type="NCBI Taxonomy" id="706427"/>
    <lineage>
        <taxon>Bacteria</taxon>
        <taxon>Bacillati</taxon>
        <taxon>Bacillota</taxon>
        <taxon>Clostridia</taxon>
        <taxon>Halanaerobiales</taxon>
        <taxon>Halobacteroidaceae</taxon>
        <taxon>Halanaerobacter</taxon>
    </lineage>
</organism>
<dbReference type="InterPro" id="IPR014284">
    <property type="entry name" value="RNA_pol_sigma-70_dom"/>
</dbReference>
<keyword evidence="6 7" id="KW-0804">Transcription</keyword>
<dbReference type="Gene3D" id="1.20.140.160">
    <property type="match status" value="1"/>
</dbReference>
<evidence type="ECO:0000256" key="4">
    <source>
        <dbReference type="ARBA" id="ARBA00023082"/>
    </source>
</evidence>
<dbReference type="InterPro" id="IPR014322">
    <property type="entry name" value="RNA_pol_sigma-B/F/G"/>
</dbReference>
<dbReference type="SUPFAM" id="SSF88946">
    <property type="entry name" value="Sigma2 domain of RNA polymerase sigma factors"/>
    <property type="match status" value="1"/>
</dbReference>
<dbReference type="SUPFAM" id="SSF88659">
    <property type="entry name" value="Sigma3 and sigma4 domains of RNA polymerase sigma factors"/>
    <property type="match status" value="2"/>
</dbReference>
<dbReference type="Pfam" id="PF04542">
    <property type="entry name" value="Sigma70_r2"/>
    <property type="match status" value="1"/>
</dbReference>
<dbReference type="PANTHER" id="PTHR30385:SF4">
    <property type="entry name" value="RNA POLYMERASE SIGMA-E FACTOR"/>
    <property type="match status" value="1"/>
</dbReference>
<dbReference type="InterPro" id="IPR013325">
    <property type="entry name" value="RNA_pol_sigma_r2"/>
</dbReference>
<keyword evidence="3 7" id="KW-0805">Transcription regulation</keyword>
<keyword evidence="4 7" id="KW-0731">Sigma factor</keyword>
<protein>
    <recommendedName>
        <fullName evidence="7">RNA polymerase sigma factor</fullName>
    </recommendedName>
</protein>
<evidence type="ECO:0000256" key="7">
    <source>
        <dbReference type="RuleBase" id="RU362124"/>
    </source>
</evidence>
<dbReference type="GO" id="GO:0016987">
    <property type="term" value="F:sigma factor activity"/>
    <property type="evidence" value="ECO:0007669"/>
    <property type="project" value="UniProtKB-KW"/>
</dbReference>
<dbReference type="PANTHER" id="PTHR30385">
    <property type="entry name" value="SIGMA FACTOR F FLAGELLAR"/>
    <property type="match status" value="1"/>
</dbReference>
<dbReference type="PROSITE" id="PS00716">
    <property type="entry name" value="SIGMA70_2"/>
    <property type="match status" value="1"/>
</dbReference>
<keyword evidence="5 7" id="KW-0238">DNA-binding</keyword>
<dbReference type="InterPro" id="IPR001387">
    <property type="entry name" value="Cro/C1-type_HTH"/>
</dbReference>
<dbReference type="Pfam" id="PF04545">
    <property type="entry name" value="Sigma70_r4"/>
    <property type="match status" value="1"/>
</dbReference>
<dbReference type="Gene3D" id="1.20.120.1810">
    <property type="match status" value="1"/>
</dbReference>
<evidence type="ECO:0000259" key="8">
    <source>
        <dbReference type="PROSITE" id="PS50943"/>
    </source>
</evidence>
<evidence type="ECO:0000256" key="6">
    <source>
        <dbReference type="ARBA" id="ARBA00023163"/>
    </source>
</evidence>
<evidence type="ECO:0000256" key="2">
    <source>
        <dbReference type="ARBA" id="ARBA00022969"/>
    </source>
</evidence>
<comment type="function">
    <text evidence="7">Sigma factors are initiation factors that promote the attachment of RNA polymerase to specific initiation sites and are then released.</text>
</comment>
<evidence type="ECO:0000256" key="5">
    <source>
        <dbReference type="ARBA" id="ARBA00023125"/>
    </source>
</evidence>
<dbReference type="PRINTS" id="PR00046">
    <property type="entry name" value="SIGMA70FCT"/>
</dbReference>